<name>A0A8K0PHC4_9PEZI</name>
<dbReference type="Proteomes" id="UP000809789">
    <property type="component" value="Unassembled WGS sequence"/>
</dbReference>
<evidence type="ECO:0000313" key="2">
    <source>
        <dbReference type="EMBL" id="KAG8628397.1"/>
    </source>
</evidence>
<dbReference type="OrthoDB" id="4505928at2759"/>
<keyword evidence="3" id="KW-1185">Reference proteome</keyword>
<feature type="compositionally biased region" description="Low complexity" evidence="1">
    <location>
        <begin position="311"/>
        <end position="335"/>
    </location>
</feature>
<reference evidence="2" key="1">
    <citation type="submission" date="2021-07" db="EMBL/GenBank/DDBJ databases">
        <title>Elsinoe batatas strain:CRI-CJ2 Genome sequencing and assembly.</title>
        <authorList>
            <person name="Huang L."/>
        </authorList>
    </citation>
    <scope>NUCLEOTIDE SEQUENCE</scope>
    <source>
        <strain evidence="2">CRI-CJ2</strain>
    </source>
</reference>
<comment type="caution">
    <text evidence="2">The sequence shown here is derived from an EMBL/GenBank/DDBJ whole genome shotgun (WGS) entry which is preliminary data.</text>
</comment>
<dbReference type="PANTHER" id="PTHR42070:SF1">
    <property type="entry name" value="FILAMENT ASSOCIATED PROTEIN, PUTATIVE (AFU_ORTHOLOGUE AFUA_8G06630)-RELATED"/>
    <property type="match status" value="1"/>
</dbReference>
<evidence type="ECO:0000256" key="1">
    <source>
        <dbReference type="SAM" id="MobiDB-lite"/>
    </source>
</evidence>
<feature type="region of interest" description="Disordered" evidence="1">
    <location>
        <begin position="190"/>
        <end position="225"/>
    </location>
</feature>
<evidence type="ECO:0008006" key="4">
    <source>
        <dbReference type="Google" id="ProtNLM"/>
    </source>
</evidence>
<dbReference type="EMBL" id="JAESVG020000004">
    <property type="protein sequence ID" value="KAG8628397.1"/>
    <property type="molecule type" value="Genomic_DNA"/>
</dbReference>
<gene>
    <name evidence="2" type="ORF">KVT40_004270</name>
</gene>
<proteinExistence type="predicted"/>
<feature type="region of interest" description="Disordered" evidence="1">
    <location>
        <begin position="276"/>
        <end position="376"/>
    </location>
</feature>
<feature type="region of interest" description="Disordered" evidence="1">
    <location>
        <begin position="1"/>
        <end position="43"/>
    </location>
</feature>
<dbReference type="PANTHER" id="PTHR42070">
    <property type="entry name" value="FILAMENT ASSOCIATED PROTEIN, PUTATIVE (AFU_ORTHOLOGUE AFUA_8G06630)-RELATED"/>
    <property type="match status" value="1"/>
</dbReference>
<dbReference type="AlphaFoldDB" id="A0A8K0PHC4"/>
<evidence type="ECO:0000313" key="3">
    <source>
        <dbReference type="Proteomes" id="UP000809789"/>
    </source>
</evidence>
<feature type="region of interest" description="Disordered" evidence="1">
    <location>
        <begin position="92"/>
        <end position="125"/>
    </location>
</feature>
<sequence length="376" mass="41876">MTPPQTDSGASSPVGGGSVTSKAKAEKISNLVRTRENQRRSRARRREYIADLEAKYRRYEAMGAEASVEIQQAARKVLEENRRLRNIIQEYGLNAEENEERPTEKLESLISKKRTLQDDGTLPSGRSIALKPASSMEEVAERSASVVAGVRPTIGTAQSTVTATPQPQRQQLSLVTPKIEPGLETFDHDRWESDSANASMQTSLRQMAPGQETWSAPAAGPSHPYQSQRNWAPHITDMGQDAQELAAAAGLPLSDPSMRDLLTDPDTLLEQMYSLPAENYQQNQRQRPGYQGMTGSSSSHSDAEFHWGMSQPQHRANVPQQQQHQQMTHPQQSPQVNTPQMGTPQPHQQGQYQPSRQYPQGQGQMYPPPGYQYPQR</sequence>
<feature type="compositionally biased region" description="Basic and acidic residues" evidence="1">
    <location>
        <begin position="23"/>
        <end position="39"/>
    </location>
</feature>
<protein>
    <recommendedName>
        <fullName evidence="4">BZIP domain-containing protein</fullName>
    </recommendedName>
</protein>
<accession>A0A8K0PHC4</accession>
<feature type="compositionally biased region" description="Polar residues" evidence="1">
    <location>
        <begin position="194"/>
        <end position="205"/>
    </location>
</feature>
<organism evidence="2 3">
    <name type="scientific">Elsinoe batatas</name>
    <dbReference type="NCBI Taxonomy" id="2601811"/>
    <lineage>
        <taxon>Eukaryota</taxon>
        <taxon>Fungi</taxon>
        <taxon>Dikarya</taxon>
        <taxon>Ascomycota</taxon>
        <taxon>Pezizomycotina</taxon>
        <taxon>Dothideomycetes</taxon>
        <taxon>Dothideomycetidae</taxon>
        <taxon>Myriangiales</taxon>
        <taxon>Elsinoaceae</taxon>
        <taxon>Elsinoe</taxon>
    </lineage>
</organism>
<feature type="compositionally biased region" description="Pro residues" evidence="1">
    <location>
        <begin position="366"/>
        <end position="376"/>
    </location>
</feature>
<feature type="compositionally biased region" description="Polar residues" evidence="1">
    <location>
        <begin position="336"/>
        <end position="356"/>
    </location>
</feature>